<keyword evidence="1" id="KW-0597">Phosphoprotein</keyword>
<dbReference type="OrthoDB" id="1441381at2"/>
<dbReference type="GO" id="GO:0000160">
    <property type="term" value="P:phosphorelay signal transduction system"/>
    <property type="evidence" value="ECO:0007669"/>
    <property type="project" value="InterPro"/>
</dbReference>
<dbReference type="eggNOG" id="COG2198">
    <property type="taxonomic scope" value="Bacteria"/>
</dbReference>
<dbReference type="Gene3D" id="1.20.120.160">
    <property type="entry name" value="HPT domain"/>
    <property type="match status" value="1"/>
</dbReference>
<dbReference type="STRING" id="991.IW20_18270"/>
<feature type="modified residue" description="Phosphohistidine" evidence="1">
    <location>
        <position position="55"/>
    </location>
</feature>
<dbReference type="GO" id="GO:0004672">
    <property type="term" value="F:protein kinase activity"/>
    <property type="evidence" value="ECO:0007669"/>
    <property type="project" value="UniProtKB-ARBA"/>
</dbReference>
<gene>
    <name evidence="4" type="ORF">B0A62_22485</name>
    <name evidence="3" type="ORF">IW20_18270</name>
</gene>
<dbReference type="Proteomes" id="UP000028712">
    <property type="component" value="Unassembled WGS sequence"/>
</dbReference>
<dbReference type="SUPFAM" id="SSF47226">
    <property type="entry name" value="Histidine-containing phosphotransfer domain, HPT domain"/>
    <property type="match status" value="1"/>
</dbReference>
<proteinExistence type="predicted"/>
<reference evidence="4 6" key="2">
    <citation type="submission" date="2016-11" db="EMBL/GenBank/DDBJ databases">
        <title>Whole genomes of Flavobacteriaceae.</title>
        <authorList>
            <person name="Stine C."/>
            <person name="Li C."/>
            <person name="Tadesse D."/>
        </authorList>
    </citation>
    <scope>NUCLEOTIDE SEQUENCE [LARGE SCALE GENOMIC DNA]</scope>
    <source>
        <strain evidence="4 6">ATCC 29551</strain>
    </source>
</reference>
<accession>A0A086A7F4</accession>
<dbReference type="RefSeq" id="WP_035625432.1">
    <property type="nucleotide sequence ID" value="NZ_JBEWQG010000033.1"/>
</dbReference>
<evidence type="ECO:0000259" key="2">
    <source>
        <dbReference type="PROSITE" id="PS50894"/>
    </source>
</evidence>
<name>A0A086A7F4_FLAHY</name>
<keyword evidence="6" id="KW-1185">Reference proteome</keyword>
<dbReference type="InterPro" id="IPR008207">
    <property type="entry name" value="Sig_transdc_His_kin_Hpt_dom"/>
</dbReference>
<sequence>MEQPNLNYIDQLCGEDYAFKQKMIAIIKKELPLEIDSYHKCMQEQHYKLAAECVHKLKHKISILGLEKSYDITHEYENYLLNGTLGSEDKFESILQLMQNFVNDL</sequence>
<dbReference type="PROSITE" id="PS50894">
    <property type="entry name" value="HPT"/>
    <property type="match status" value="1"/>
</dbReference>
<evidence type="ECO:0000313" key="5">
    <source>
        <dbReference type="Proteomes" id="UP000028712"/>
    </source>
</evidence>
<evidence type="ECO:0000313" key="4">
    <source>
        <dbReference type="EMBL" id="OXA87692.1"/>
    </source>
</evidence>
<evidence type="ECO:0000313" key="3">
    <source>
        <dbReference type="EMBL" id="KFF12618.1"/>
    </source>
</evidence>
<protein>
    <submittedName>
        <fullName evidence="3">Histidine kinase</fullName>
    </submittedName>
</protein>
<dbReference type="InterPro" id="IPR036641">
    <property type="entry name" value="HPT_dom_sf"/>
</dbReference>
<dbReference type="AlphaFoldDB" id="A0A086A7F4"/>
<reference evidence="3 5" key="1">
    <citation type="submission" date="2014-07" db="EMBL/GenBank/DDBJ databases">
        <title>Genome of Flavobacterium hydatis DSM 2063.</title>
        <authorList>
            <person name="Pipes S.E."/>
            <person name="Stropko S.J."/>
            <person name="Newman J.D."/>
        </authorList>
    </citation>
    <scope>NUCLEOTIDE SEQUENCE [LARGE SCALE GENOMIC DNA]</scope>
    <source>
        <strain evidence="3 5">DSM 2063</strain>
    </source>
</reference>
<keyword evidence="3" id="KW-0418">Kinase</keyword>
<organism evidence="3 5">
    <name type="scientific">Flavobacterium hydatis</name>
    <name type="common">Cytophaga aquatilis</name>
    <dbReference type="NCBI Taxonomy" id="991"/>
    <lineage>
        <taxon>Bacteria</taxon>
        <taxon>Pseudomonadati</taxon>
        <taxon>Bacteroidota</taxon>
        <taxon>Flavobacteriia</taxon>
        <taxon>Flavobacteriales</taxon>
        <taxon>Flavobacteriaceae</taxon>
        <taxon>Flavobacterium</taxon>
    </lineage>
</organism>
<feature type="domain" description="HPt" evidence="2">
    <location>
        <begin position="16"/>
        <end position="105"/>
    </location>
</feature>
<dbReference type="EMBL" id="JPRM01000030">
    <property type="protein sequence ID" value="KFF12618.1"/>
    <property type="molecule type" value="Genomic_DNA"/>
</dbReference>
<evidence type="ECO:0000256" key="1">
    <source>
        <dbReference type="PROSITE-ProRule" id="PRU00110"/>
    </source>
</evidence>
<comment type="caution">
    <text evidence="3">The sequence shown here is derived from an EMBL/GenBank/DDBJ whole genome shotgun (WGS) entry which is preliminary data.</text>
</comment>
<keyword evidence="3" id="KW-0808">Transferase</keyword>
<dbReference type="EMBL" id="MUGY01000037">
    <property type="protein sequence ID" value="OXA87692.1"/>
    <property type="molecule type" value="Genomic_DNA"/>
</dbReference>
<dbReference type="Proteomes" id="UP000198424">
    <property type="component" value="Unassembled WGS sequence"/>
</dbReference>
<evidence type="ECO:0000313" key="6">
    <source>
        <dbReference type="Proteomes" id="UP000198424"/>
    </source>
</evidence>